<dbReference type="Gene3D" id="3.50.80.10">
    <property type="entry name" value="D-tyrosyl-tRNA(Tyr) deacylase"/>
    <property type="match status" value="1"/>
</dbReference>
<dbReference type="OrthoDB" id="9801395at2"/>
<proteinExistence type="inferred from homology"/>
<comment type="domain">
    <text evidence="2">A Gly-cisPro motif from one monomer fits into the active site of the other monomer to allow specific chiral rejection of L-amino acids.</text>
</comment>
<dbReference type="EC" id="3.1.1.-" evidence="2"/>
<evidence type="ECO:0000313" key="4">
    <source>
        <dbReference type="Proteomes" id="UP000468638"/>
    </source>
</evidence>
<dbReference type="EMBL" id="WMEQ01000004">
    <property type="protein sequence ID" value="MYL33351.1"/>
    <property type="molecule type" value="Genomic_DNA"/>
</dbReference>
<keyword evidence="2 3" id="KW-0378">Hydrolase</keyword>
<keyword evidence="2" id="KW-0820">tRNA-binding</keyword>
<dbReference type="HAMAP" id="MF_00518">
    <property type="entry name" value="Deacylase_Dtd"/>
    <property type="match status" value="1"/>
</dbReference>
<dbReference type="Pfam" id="PF02580">
    <property type="entry name" value="Tyr_Deacylase"/>
    <property type="match status" value="1"/>
</dbReference>
<evidence type="ECO:0000313" key="3">
    <source>
        <dbReference type="EMBL" id="MYL33351.1"/>
    </source>
</evidence>
<feature type="short sequence motif" description="Gly-cisPro motif, important for rejection of L-amino acids" evidence="2">
    <location>
        <begin position="137"/>
        <end position="138"/>
    </location>
</feature>
<comment type="similarity">
    <text evidence="1 2">Belongs to the DTD family.</text>
</comment>
<dbReference type="GO" id="GO:0043908">
    <property type="term" value="F:Ser(Gly)-tRNA(Ala) hydrolase activity"/>
    <property type="evidence" value="ECO:0007669"/>
    <property type="project" value="UniProtKB-UniRule"/>
</dbReference>
<dbReference type="GO" id="GO:0005737">
    <property type="term" value="C:cytoplasm"/>
    <property type="evidence" value="ECO:0007669"/>
    <property type="project" value="UniProtKB-SubCell"/>
</dbReference>
<dbReference type="GO" id="GO:0051500">
    <property type="term" value="F:D-tyrosyl-tRNA(Tyr) deacylase activity"/>
    <property type="evidence" value="ECO:0007669"/>
    <property type="project" value="TreeGrafter"/>
</dbReference>
<organism evidence="3 4">
    <name type="scientific">Pontibacillus yanchengensis</name>
    <dbReference type="NCBI Taxonomy" id="462910"/>
    <lineage>
        <taxon>Bacteria</taxon>
        <taxon>Bacillati</taxon>
        <taxon>Bacillota</taxon>
        <taxon>Bacilli</taxon>
        <taxon>Bacillales</taxon>
        <taxon>Bacillaceae</taxon>
        <taxon>Pontibacillus</taxon>
    </lineage>
</organism>
<comment type="function">
    <text evidence="2">An aminoacyl-tRNA editing enzyme that deacylates mischarged D-aminoacyl-tRNAs. Also deacylates mischarged glycyl-tRNA(Ala), protecting cells against glycine mischarging by AlaRS. Acts via tRNA-based rather than protein-based catalysis; rejects L-amino acids rather than detecting D-amino acids in the active site. By recycling D-aminoacyl-tRNA to D-amino acids and free tRNA molecules, this enzyme counteracts the toxicity associated with the formation of D-aminoacyl-tRNA entities in vivo and helps enforce protein L-homochirality.</text>
</comment>
<dbReference type="GO" id="GO:0019478">
    <property type="term" value="P:D-amino acid catabolic process"/>
    <property type="evidence" value="ECO:0007669"/>
    <property type="project" value="UniProtKB-UniRule"/>
</dbReference>
<gene>
    <name evidence="2" type="primary">dtd</name>
    <name evidence="3" type="ORF">GLW05_07020</name>
</gene>
<dbReference type="GO" id="GO:0106026">
    <property type="term" value="F:Gly-tRNA(Ala) deacylase activity"/>
    <property type="evidence" value="ECO:0007669"/>
    <property type="project" value="UniProtKB-UniRule"/>
</dbReference>
<keyword evidence="2" id="KW-0963">Cytoplasm</keyword>
<evidence type="ECO:0000256" key="1">
    <source>
        <dbReference type="ARBA" id="ARBA00009673"/>
    </source>
</evidence>
<dbReference type="EC" id="3.1.1.96" evidence="2"/>
<reference evidence="3 4" key="1">
    <citation type="submission" date="2019-11" db="EMBL/GenBank/DDBJ databases">
        <title>Genome sequences of 17 halophilic strains isolated from different environments.</title>
        <authorList>
            <person name="Furrow R.E."/>
        </authorList>
    </citation>
    <scope>NUCLEOTIDE SEQUENCE [LARGE SCALE GENOMIC DNA]</scope>
    <source>
        <strain evidence="3 4">22514_16_FS</strain>
    </source>
</reference>
<dbReference type="InterPro" id="IPR023509">
    <property type="entry name" value="DTD-like_sf"/>
</dbReference>
<dbReference type="FunFam" id="3.50.80.10:FF:000001">
    <property type="entry name" value="D-aminoacyl-tRNA deacylase"/>
    <property type="match status" value="1"/>
</dbReference>
<dbReference type="AlphaFoldDB" id="A0A6I5A316"/>
<comment type="caution">
    <text evidence="3">The sequence shown here is derived from an EMBL/GenBank/DDBJ whole genome shotgun (WGS) entry which is preliminary data.</text>
</comment>
<dbReference type="PANTHER" id="PTHR10472">
    <property type="entry name" value="D-TYROSYL-TRNA TYR DEACYLASE"/>
    <property type="match status" value="1"/>
</dbReference>
<dbReference type="NCBIfam" id="TIGR00256">
    <property type="entry name" value="D-aminoacyl-tRNA deacylase"/>
    <property type="match status" value="1"/>
</dbReference>
<accession>A0A6I5A316</accession>
<comment type="catalytic activity">
    <reaction evidence="2">
        <text>glycyl-tRNA(Ala) + H2O = tRNA(Ala) + glycine + H(+)</text>
        <dbReference type="Rhea" id="RHEA:53744"/>
        <dbReference type="Rhea" id="RHEA-COMP:9657"/>
        <dbReference type="Rhea" id="RHEA-COMP:13640"/>
        <dbReference type="ChEBI" id="CHEBI:15377"/>
        <dbReference type="ChEBI" id="CHEBI:15378"/>
        <dbReference type="ChEBI" id="CHEBI:57305"/>
        <dbReference type="ChEBI" id="CHEBI:78442"/>
        <dbReference type="ChEBI" id="CHEBI:78522"/>
    </reaction>
</comment>
<dbReference type="SUPFAM" id="SSF69500">
    <property type="entry name" value="DTD-like"/>
    <property type="match status" value="1"/>
</dbReference>
<comment type="subunit">
    <text evidence="2">Homodimer.</text>
</comment>
<evidence type="ECO:0000256" key="2">
    <source>
        <dbReference type="HAMAP-Rule" id="MF_00518"/>
    </source>
</evidence>
<sequence>MRAVIQKGKHASVTVDGQITGEIEKGLVVLLGVTHDDTEEDAKYVAEKIVNLRIFDDNQGKMNYSLKDIEGQVLSISQFTLYGDCRKGRRPNFMNAAKPEPAKELYETFNSLVRQQGVEVETGSFGEMMDVQLTNVGPVTLIIESDDR</sequence>
<keyword evidence="2" id="KW-0694">RNA-binding</keyword>
<comment type="subcellular location">
    <subcellularLocation>
        <location evidence="2">Cytoplasm</location>
    </subcellularLocation>
</comment>
<dbReference type="CDD" id="cd00563">
    <property type="entry name" value="Dtyr_deacylase"/>
    <property type="match status" value="1"/>
</dbReference>
<dbReference type="GO" id="GO:0000049">
    <property type="term" value="F:tRNA binding"/>
    <property type="evidence" value="ECO:0007669"/>
    <property type="project" value="UniProtKB-UniRule"/>
</dbReference>
<protein>
    <recommendedName>
        <fullName evidence="2">D-aminoacyl-tRNA deacylase</fullName>
        <shortName evidence="2">DTD</shortName>
        <ecNumber evidence="2">3.1.1.96</ecNumber>
    </recommendedName>
    <alternativeName>
        <fullName evidence="2">Gly-tRNA(Ala) deacylase</fullName>
        <ecNumber evidence="2">3.1.1.-</ecNumber>
    </alternativeName>
</protein>
<dbReference type="PANTHER" id="PTHR10472:SF5">
    <property type="entry name" value="D-AMINOACYL-TRNA DEACYLASE 1"/>
    <property type="match status" value="1"/>
</dbReference>
<dbReference type="Proteomes" id="UP000468638">
    <property type="component" value="Unassembled WGS sequence"/>
</dbReference>
<name>A0A6I5A316_9BACI</name>
<dbReference type="InterPro" id="IPR003732">
    <property type="entry name" value="Daa-tRNA_deacyls_DTD"/>
</dbReference>
<comment type="catalytic activity">
    <reaction evidence="2">
        <text>a D-aminoacyl-tRNA + H2O = a tRNA + a D-alpha-amino acid + H(+)</text>
        <dbReference type="Rhea" id="RHEA:13953"/>
        <dbReference type="Rhea" id="RHEA-COMP:10123"/>
        <dbReference type="Rhea" id="RHEA-COMP:10124"/>
        <dbReference type="ChEBI" id="CHEBI:15377"/>
        <dbReference type="ChEBI" id="CHEBI:15378"/>
        <dbReference type="ChEBI" id="CHEBI:59871"/>
        <dbReference type="ChEBI" id="CHEBI:78442"/>
        <dbReference type="ChEBI" id="CHEBI:79333"/>
        <dbReference type="EC" id="3.1.1.96"/>
    </reaction>
</comment>
<dbReference type="RefSeq" id="WP_160848193.1">
    <property type="nucleotide sequence ID" value="NZ_WMEQ01000004.1"/>
</dbReference>